<protein>
    <submittedName>
        <fullName evidence="3">Uncharacterized protein</fullName>
    </submittedName>
</protein>
<evidence type="ECO:0000256" key="2">
    <source>
        <dbReference type="SAM" id="Phobius"/>
    </source>
</evidence>
<sequence>MLGGNTAEIDIDFVSNKEGEIHITSPSKPKSLFGCYDSEFIKASLGDITTNEYANREANAIIIVQSEACESNNDKEPDKKLIKNAVSEEFSQALMLLKQTELPVCFIRNIPHYDEEYQPLLAKHYIFLYFFLNHNNKNSVFIVDPQGSKFGTDQNEKAIDEEFVDIIYYAAKKSGAKLYVSEDVIQQDGRSSGPICVELVRTFYEIGSDEGKKEKLFKILKSSKSIPKILSKYKLCKLGADIIPQCVIDDFNTKEPVTFVDDNHEDIGGRKTREKHHNTTASVDKKKKYLKESYFVSHIKPFLIKLGADPNLLDREKLCPSFKSGIITGAEILVKKTSKGEDNAVDAPKPKEKKQYKKKKSSKKEAKKATLQLKDEHIKEPVDEDHNEYTEIQSEGCLQKFNPCLTLLIAVCISGITLSSMLLLTGNNGMSIGKMINIGVLATSSIMLVCTISIICLAKNKEQKVAPKIDDPNVQAKELEPINSYN</sequence>
<feature type="transmembrane region" description="Helical" evidence="2">
    <location>
        <begin position="405"/>
        <end position="424"/>
    </location>
</feature>
<dbReference type="AlphaFoldDB" id="A0A8J3HUV2"/>
<evidence type="ECO:0000256" key="1">
    <source>
        <dbReference type="SAM" id="MobiDB-lite"/>
    </source>
</evidence>
<evidence type="ECO:0000313" key="4">
    <source>
        <dbReference type="Proteomes" id="UP000637906"/>
    </source>
</evidence>
<reference evidence="3 4" key="1">
    <citation type="journal article" date="2021" name="Microb. Ecol.">
        <title>Candidatus Mesenet longicola: Novel Endosymbionts of Brontispa longissima that Induce Cytoplasmic Incompatibility.</title>
        <authorList>
            <person name="Takano S."/>
            <person name="Gotoh Y."/>
            <person name="Hayashi T."/>
        </authorList>
    </citation>
    <scope>NUCLEOTIDE SEQUENCE [LARGE SCALE GENOMIC DNA]</scope>
    <source>
        <strain evidence="3">L5</strain>
    </source>
</reference>
<feature type="region of interest" description="Disordered" evidence="1">
    <location>
        <begin position="340"/>
        <end position="371"/>
    </location>
</feature>
<proteinExistence type="predicted"/>
<name>A0A8J3HUV2_9RICK</name>
<keyword evidence="2" id="KW-1133">Transmembrane helix</keyword>
<dbReference type="Proteomes" id="UP000637906">
    <property type="component" value="Unassembled WGS sequence"/>
</dbReference>
<gene>
    <name evidence="3" type="ORF">sL5_04220</name>
</gene>
<keyword evidence="2" id="KW-0812">Transmembrane</keyword>
<keyword evidence="2" id="KW-0472">Membrane</keyword>
<feature type="transmembrane region" description="Helical" evidence="2">
    <location>
        <begin position="436"/>
        <end position="455"/>
    </location>
</feature>
<keyword evidence="4" id="KW-1185">Reference proteome</keyword>
<feature type="compositionally biased region" description="Basic residues" evidence="1">
    <location>
        <begin position="351"/>
        <end position="362"/>
    </location>
</feature>
<accession>A0A8J3HUV2</accession>
<dbReference type="EMBL" id="BNGU01000013">
    <property type="protein sequence ID" value="GHM59429.1"/>
    <property type="molecule type" value="Genomic_DNA"/>
</dbReference>
<organism evidence="3 4">
    <name type="scientific">Candidatus Mesenet longicola</name>
    <dbReference type="NCBI Taxonomy" id="1892558"/>
    <lineage>
        <taxon>Bacteria</taxon>
        <taxon>Pseudomonadati</taxon>
        <taxon>Pseudomonadota</taxon>
        <taxon>Alphaproteobacteria</taxon>
        <taxon>Rickettsiales</taxon>
        <taxon>Anaplasmataceae</taxon>
        <taxon>Candidatus Mesenet</taxon>
    </lineage>
</organism>
<comment type="caution">
    <text evidence="3">The sequence shown here is derived from an EMBL/GenBank/DDBJ whole genome shotgun (WGS) entry which is preliminary data.</text>
</comment>
<evidence type="ECO:0000313" key="3">
    <source>
        <dbReference type="EMBL" id="GHM59429.1"/>
    </source>
</evidence>